<evidence type="ECO:0000256" key="2">
    <source>
        <dbReference type="ARBA" id="ARBA00022737"/>
    </source>
</evidence>
<dbReference type="STRING" id="905079.L1IAC9"/>
<dbReference type="PaxDb" id="55529-EKX32844"/>
<dbReference type="KEGG" id="gtt:GUITHDRAFT_175538"/>
<evidence type="ECO:0000256" key="1">
    <source>
        <dbReference type="ARBA" id="ARBA00004229"/>
    </source>
</evidence>
<evidence type="ECO:0000256" key="3">
    <source>
        <dbReference type="ARBA" id="ARBA00022741"/>
    </source>
</evidence>
<dbReference type="GO" id="GO:0009507">
    <property type="term" value="C:chloroplast"/>
    <property type="evidence" value="ECO:0007669"/>
    <property type="project" value="UniProtKB-SubCell"/>
</dbReference>
<sequence>MAWVCDVCGIEGEHMTSASSRCGRGNLPRVNNLCSLRGMSAIVGHLLDYHAHWTVGLNCCICVDRPDASTCQPCRRRRAMAKHMISQLVQLKELQDVDGCMRVLDTYQVRLLPTYKPLMDRMRVNLAIDKNSNMELMTKHLISMISNSSLDARCTDKTRPWLSVPFFLCAQQVHQHFIEFVQVHHISSIDLSDNPRIEWFPALELLSSTQVQLIKCSNCPQLITPPMEIANQGSTVTMKFLRELLEQQELNETIHLSVIGEGEAGKTSLLQALQDTENDRSPEIPIDTRTVGVDITRWDVKDEHLQFLCYDLGGQKVYMTTHQYFVTRRSLNIIVWKPVRTEEESRDISGVCQSIVDWLDLLQCKVPGATILLVVTHSDSVSTSQLDSQCAAVKATVQERLKLQHRIASEETPPLDVLNLSESFGVDSISGKGIPQLRQLLVDLALSSKWYHEPLPRSWLSLIASVRARSQLTPWLSIGEFVEMVKEQEIDPAMTRAVTVFLHETSVLRYFGRIGKAGAGASFSMAAPSETSISVNGGEERETGLCWEIRRLSSADNTQSTLSDTVFISIPWMVSVFKGLIRHEHDAMLSYFHRHNLRELLHHGQRLRVYGSLHRSLAPFLWPRRSRYWEEIMGARAAGEGEEPTCYENERRIWEGEKDGVVIGGAEDELRAFALLTGFQLVSQVSHMEFLVPDLLAPQQRMAVDASAFSLQDSPFWAEMTFFDLPAGFLREMLIRYRAEAHHADVSKHVAAFYSFGTMLQLFVVQGTGQRRRSSELLGLDNVSSKTKSLSVFSLNKDSVLCERFTERPLTTAMHVLVGSVVFFLFFCPIVGILILLLLCLLPLLLVYYLVKRCRAPTTTRIDALEEVSAEVDSNLISLNTVKIVLRASNFKKLKYAVNELDLVIDRFPGIKVWQRSMISPEEQARVFQASHIVLLSASFDEEASLHCLHKDNDSPSARLSRFMIERFPHDLTFEICFGKSRTCRETSARLVLLFFDRHMQHSSNSSLSYFSSTRKRRELVLAKLRRFKGSGCEIIPILVEGYNPKSYTSWWPEDLPEMSRHAIFVDFRVSHQWNDKFSSELMPQVRKYLEEWRGRSPITLDLEKSSKVPCPSCRLFADLKCHSYPRKPLEEQLAAQTSQLQDGREGEESSLRVCANGHRHSLIEILSQELVREAIPCPQCVFKGRAPPFCFERERCLLFFSEENRNRVGALFCEYCNNNGDNPNIRVLDIMPPSVFCSYNWGYENRTQQLVRSFVKQVELSTRVFCWLDIAGGIGGGQDHLQAMQEGVRRAKIFLLFLTDQYCKSINCKFEFCQAVKTGKYIIPVLLPEFSWTSHNNQGVEYYQHAAQASEDANTAQQGFEVPWRALKRFVPVPVSPEHISDGYLLQDSEPHFEILRRILSRMYRE</sequence>
<dbReference type="GO" id="GO:0007165">
    <property type="term" value="P:signal transduction"/>
    <property type="evidence" value="ECO:0007669"/>
    <property type="project" value="InterPro"/>
</dbReference>
<keyword evidence="4" id="KW-0812">Transmembrane</keyword>
<dbReference type="PROSITE" id="PS51424">
    <property type="entry name" value="ROC"/>
    <property type="match status" value="1"/>
</dbReference>
<dbReference type="InterPro" id="IPR020859">
    <property type="entry name" value="ROC"/>
</dbReference>
<keyword evidence="2" id="KW-0677">Repeat</keyword>
<gene>
    <name evidence="6" type="ORF">GUITHDRAFT_175538</name>
</gene>
<dbReference type="EMBL" id="JH993169">
    <property type="protein sequence ID" value="EKX32844.1"/>
    <property type="molecule type" value="Genomic_DNA"/>
</dbReference>
<feature type="domain" description="Roc" evidence="5">
    <location>
        <begin position="247"/>
        <end position="448"/>
    </location>
</feature>
<dbReference type="InterPro" id="IPR035897">
    <property type="entry name" value="Toll_tir_struct_dom_sf"/>
</dbReference>
<dbReference type="Gene3D" id="3.40.50.10140">
    <property type="entry name" value="Toll/interleukin-1 receptor homology (TIR) domain"/>
    <property type="match status" value="1"/>
</dbReference>
<dbReference type="Proteomes" id="UP000011087">
    <property type="component" value="Unassembled WGS sequence"/>
</dbReference>
<dbReference type="GeneID" id="17289567"/>
<evidence type="ECO:0000259" key="5">
    <source>
        <dbReference type="PROSITE" id="PS51424"/>
    </source>
</evidence>
<reference evidence="8" key="2">
    <citation type="submission" date="2012-11" db="EMBL/GenBank/DDBJ databases">
        <authorList>
            <person name="Kuo A."/>
            <person name="Curtis B.A."/>
            <person name="Tanifuji G."/>
            <person name="Burki F."/>
            <person name="Gruber A."/>
            <person name="Irimia M."/>
            <person name="Maruyama S."/>
            <person name="Arias M.C."/>
            <person name="Ball S.G."/>
            <person name="Gile G.H."/>
            <person name="Hirakawa Y."/>
            <person name="Hopkins J.F."/>
            <person name="Rensing S.A."/>
            <person name="Schmutz J."/>
            <person name="Symeonidi A."/>
            <person name="Elias M."/>
            <person name="Eveleigh R.J."/>
            <person name="Herman E.K."/>
            <person name="Klute M.J."/>
            <person name="Nakayama T."/>
            <person name="Obornik M."/>
            <person name="Reyes-Prieto A."/>
            <person name="Armbrust E.V."/>
            <person name="Aves S.J."/>
            <person name="Beiko R.G."/>
            <person name="Coutinho P."/>
            <person name="Dacks J.B."/>
            <person name="Durnford D.G."/>
            <person name="Fast N.M."/>
            <person name="Green B.R."/>
            <person name="Grisdale C."/>
            <person name="Hempe F."/>
            <person name="Henrissat B."/>
            <person name="Hoppner M.P."/>
            <person name="Ishida K.-I."/>
            <person name="Kim E."/>
            <person name="Koreny L."/>
            <person name="Kroth P.G."/>
            <person name="Liu Y."/>
            <person name="Malik S.-B."/>
            <person name="Maier U.G."/>
            <person name="McRose D."/>
            <person name="Mock T."/>
            <person name="Neilson J.A."/>
            <person name="Onodera N.T."/>
            <person name="Poole A.M."/>
            <person name="Pritham E.J."/>
            <person name="Richards T.A."/>
            <person name="Rocap G."/>
            <person name="Roy S.W."/>
            <person name="Sarai C."/>
            <person name="Schaack S."/>
            <person name="Shirato S."/>
            <person name="Slamovits C.H."/>
            <person name="Spencer D.F."/>
            <person name="Suzuki S."/>
            <person name="Worden A.Z."/>
            <person name="Zauner S."/>
            <person name="Barry K."/>
            <person name="Bell C."/>
            <person name="Bharti A.K."/>
            <person name="Crow J.A."/>
            <person name="Grimwood J."/>
            <person name="Kramer R."/>
            <person name="Lindquist E."/>
            <person name="Lucas S."/>
            <person name="Salamov A."/>
            <person name="McFadden G.I."/>
            <person name="Lane C.E."/>
            <person name="Keeling P.J."/>
            <person name="Gray M.W."/>
            <person name="Grigoriev I.V."/>
            <person name="Archibald J.M."/>
        </authorList>
    </citation>
    <scope>NUCLEOTIDE SEQUENCE</scope>
    <source>
        <strain evidence="8">CCMP2712</strain>
    </source>
</reference>
<evidence type="ECO:0000313" key="6">
    <source>
        <dbReference type="EMBL" id="EKX32844.1"/>
    </source>
</evidence>
<keyword evidence="8" id="KW-1185">Reference proteome</keyword>
<dbReference type="SUPFAM" id="SSF52200">
    <property type="entry name" value="Toll/Interleukin receptor TIR domain"/>
    <property type="match status" value="1"/>
</dbReference>
<keyword evidence="3" id="KW-0547">Nucleotide-binding</keyword>
<dbReference type="GO" id="GO:0000166">
    <property type="term" value="F:nucleotide binding"/>
    <property type="evidence" value="ECO:0007669"/>
    <property type="project" value="UniProtKB-KW"/>
</dbReference>
<comment type="subcellular location">
    <subcellularLocation>
        <location evidence="1">Plastid</location>
        <location evidence="1">Chloroplast</location>
    </subcellularLocation>
</comment>
<keyword evidence="4" id="KW-0472">Membrane</keyword>
<dbReference type="RefSeq" id="XP_005819824.1">
    <property type="nucleotide sequence ID" value="XM_005819767.1"/>
</dbReference>
<dbReference type="OrthoDB" id="10252328at2759"/>
<evidence type="ECO:0000313" key="8">
    <source>
        <dbReference type="Proteomes" id="UP000011087"/>
    </source>
</evidence>
<dbReference type="Pfam" id="PF13676">
    <property type="entry name" value="TIR_2"/>
    <property type="match status" value="1"/>
</dbReference>
<reference evidence="6 8" key="1">
    <citation type="journal article" date="2012" name="Nature">
        <title>Algal genomes reveal evolutionary mosaicism and the fate of nucleomorphs.</title>
        <authorList>
            <consortium name="DOE Joint Genome Institute"/>
            <person name="Curtis B.A."/>
            <person name="Tanifuji G."/>
            <person name="Burki F."/>
            <person name="Gruber A."/>
            <person name="Irimia M."/>
            <person name="Maruyama S."/>
            <person name="Arias M.C."/>
            <person name="Ball S.G."/>
            <person name="Gile G.H."/>
            <person name="Hirakawa Y."/>
            <person name="Hopkins J.F."/>
            <person name="Kuo A."/>
            <person name="Rensing S.A."/>
            <person name="Schmutz J."/>
            <person name="Symeonidi A."/>
            <person name="Elias M."/>
            <person name="Eveleigh R.J."/>
            <person name="Herman E.K."/>
            <person name="Klute M.J."/>
            <person name="Nakayama T."/>
            <person name="Obornik M."/>
            <person name="Reyes-Prieto A."/>
            <person name="Armbrust E.V."/>
            <person name="Aves S.J."/>
            <person name="Beiko R.G."/>
            <person name="Coutinho P."/>
            <person name="Dacks J.B."/>
            <person name="Durnford D.G."/>
            <person name="Fast N.M."/>
            <person name="Green B.R."/>
            <person name="Grisdale C.J."/>
            <person name="Hempel F."/>
            <person name="Henrissat B."/>
            <person name="Hoppner M.P."/>
            <person name="Ishida K."/>
            <person name="Kim E."/>
            <person name="Koreny L."/>
            <person name="Kroth P.G."/>
            <person name="Liu Y."/>
            <person name="Malik S.B."/>
            <person name="Maier U.G."/>
            <person name="McRose D."/>
            <person name="Mock T."/>
            <person name="Neilson J.A."/>
            <person name="Onodera N.T."/>
            <person name="Poole A.M."/>
            <person name="Pritham E.J."/>
            <person name="Richards T.A."/>
            <person name="Rocap G."/>
            <person name="Roy S.W."/>
            <person name="Sarai C."/>
            <person name="Schaack S."/>
            <person name="Shirato S."/>
            <person name="Slamovits C.H."/>
            <person name="Spencer D.F."/>
            <person name="Suzuki S."/>
            <person name="Worden A.Z."/>
            <person name="Zauner S."/>
            <person name="Barry K."/>
            <person name="Bell C."/>
            <person name="Bharti A.K."/>
            <person name="Crow J.A."/>
            <person name="Grimwood J."/>
            <person name="Kramer R."/>
            <person name="Lindquist E."/>
            <person name="Lucas S."/>
            <person name="Salamov A."/>
            <person name="McFadden G.I."/>
            <person name="Lane C.E."/>
            <person name="Keeling P.J."/>
            <person name="Gray M.W."/>
            <person name="Grigoriev I.V."/>
            <person name="Archibald J.M."/>
        </authorList>
    </citation>
    <scope>NUCLEOTIDE SEQUENCE</scope>
    <source>
        <strain evidence="6 8">CCMP2712</strain>
    </source>
</reference>
<dbReference type="Gene3D" id="3.30.70.1390">
    <property type="entry name" value="ROC domain from the Parkinson's disease-associated leucine-rich repeat kinase 2"/>
    <property type="match status" value="1"/>
</dbReference>
<accession>L1IAC9</accession>
<proteinExistence type="predicted"/>
<keyword evidence="4" id="KW-1133">Transmembrane helix</keyword>
<feature type="transmembrane region" description="Helical" evidence="4">
    <location>
        <begin position="821"/>
        <end position="851"/>
    </location>
</feature>
<reference evidence="7" key="3">
    <citation type="submission" date="2016-03" db="UniProtKB">
        <authorList>
            <consortium name="EnsemblProtists"/>
        </authorList>
    </citation>
    <scope>IDENTIFICATION</scope>
</reference>
<dbReference type="InterPro" id="IPR000157">
    <property type="entry name" value="TIR_dom"/>
</dbReference>
<dbReference type="PANTHER" id="PTHR47508">
    <property type="entry name" value="SAM DOMAIN-CONTAINING PROTEIN-RELATED"/>
    <property type="match status" value="1"/>
</dbReference>
<protein>
    <recommendedName>
        <fullName evidence="5">Roc domain-containing protein</fullName>
    </recommendedName>
</protein>
<dbReference type="HOGENOM" id="CLU_262019_0_0_1"/>
<dbReference type="InterPro" id="IPR027417">
    <property type="entry name" value="P-loop_NTPase"/>
</dbReference>
<name>L1IAC9_GUITC</name>
<organism evidence="6">
    <name type="scientific">Guillardia theta (strain CCMP2712)</name>
    <name type="common">Cryptophyte</name>
    <dbReference type="NCBI Taxonomy" id="905079"/>
    <lineage>
        <taxon>Eukaryota</taxon>
        <taxon>Cryptophyceae</taxon>
        <taxon>Pyrenomonadales</taxon>
        <taxon>Geminigeraceae</taxon>
        <taxon>Guillardia</taxon>
    </lineage>
</organism>
<dbReference type="Gene3D" id="3.40.50.300">
    <property type="entry name" value="P-loop containing nucleotide triphosphate hydrolases"/>
    <property type="match status" value="1"/>
</dbReference>
<dbReference type="SUPFAM" id="SSF52540">
    <property type="entry name" value="P-loop containing nucleoside triphosphate hydrolases"/>
    <property type="match status" value="1"/>
</dbReference>
<evidence type="ECO:0000313" key="7">
    <source>
        <dbReference type="EnsemblProtists" id="EKX32844"/>
    </source>
</evidence>
<dbReference type="PANTHER" id="PTHR47508:SF1">
    <property type="entry name" value="NON-SPECIFIC SERINE_THREONINE PROTEIN KINASE"/>
    <property type="match status" value="1"/>
</dbReference>
<dbReference type="EnsemblProtists" id="EKX32844">
    <property type="protein sequence ID" value="EKX32844"/>
    <property type="gene ID" value="GUITHDRAFT_175538"/>
</dbReference>
<dbReference type="eggNOG" id="KOG0619">
    <property type="taxonomic scope" value="Eukaryota"/>
</dbReference>
<dbReference type="Pfam" id="PF08477">
    <property type="entry name" value="Roc"/>
    <property type="match status" value="1"/>
</dbReference>
<evidence type="ECO:0000256" key="4">
    <source>
        <dbReference type="SAM" id="Phobius"/>
    </source>
</evidence>